<evidence type="ECO:0000259" key="1">
    <source>
        <dbReference type="Pfam" id="PF21217"/>
    </source>
</evidence>
<protein>
    <recommendedName>
        <fullName evidence="1">Stability determinant domain-containing protein</fullName>
    </recommendedName>
</protein>
<evidence type="ECO:0000313" key="3">
    <source>
        <dbReference type="Proteomes" id="UP001200741"/>
    </source>
</evidence>
<reference evidence="2 3" key="1">
    <citation type="submission" date="2021-12" db="EMBL/GenBank/DDBJ databases">
        <title>Genome seq of P8.</title>
        <authorList>
            <person name="Seo T."/>
        </authorList>
    </citation>
    <scope>NUCLEOTIDE SEQUENCE [LARGE SCALE GENOMIC DNA]</scope>
    <source>
        <strain evidence="2 3">P8</strain>
    </source>
</reference>
<accession>A0ABS8Y142</accession>
<feature type="domain" description="Stability determinant" evidence="1">
    <location>
        <begin position="110"/>
        <end position="138"/>
    </location>
</feature>
<dbReference type="Proteomes" id="UP001200741">
    <property type="component" value="Unassembled WGS sequence"/>
</dbReference>
<dbReference type="Pfam" id="PF21217">
    <property type="entry name" value="PaaA2"/>
    <property type="match status" value="1"/>
</dbReference>
<keyword evidence="3" id="KW-1185">Reference proteome</keyword>
<dbReference type="InterPro" id="IPR048851">
    <property type="entry name" value="PaaA2_dom"/>
</dbReference>
<gene>
    <name evidence="2" type="ORF">LXT13_13640</name>
</gene>
<sequence>MPALEKTIDHGTLRRLVSAGAHVGAEIFGQAGSWGVVINYGRASQTLAAARGEPRTFRKFETLASYLKDMSITECTVHLAEFEPGAKEIQPGTEKRRVVASDRLKAAHAAAAHDQWVKESIAASLADPAPNLQHDEVMRQARALIAKKRKQHAG</sequence>
<evidence type="ECO:0000313" key="2">
    <source>
        <dbReference type="EMBL" id="MCE4555450.1"/>
    </source>
</evidence>
<dbReference type="RefSeq" id="WP_233372465.1">
    <property type="nucleotide sequence ID" value="NZ_JAJTWU010000005.1"/>
</dbReference>
<organism evidence="2 3">
    <name type="scientific">Pelomonas cellulosilytica</name>
    <dbReference type="NCBI Taxonomy" id="2906762"/>
    <lineage>
        <taxon>Bacteria</taxon>
        <taxon>Pseudomonadati</taxon>
        <taxon>Pseudomonadota</taxon>
        <taxon>Betaproteobacteria</taxon>
        <taxon>Burkholderiales</taxon>
        <taxon>Sphaerotilaceae</taxon>
        <taxon>Roseateles</taxon>
    </lineage>
</organism>
<proteinExistence type="predicted"/>
<dbReference type="EMBL" id="JAJTWU010000005">
    <property type="protein sequence ID" value="MCE4555450.1"/>
    <property type="molecule type" value="Genomic_DNA"/>
</dbReference>
<name>A0ABS8Y142_9BURK</name>
<comment type="caution">
    <text evidence="2">The sequence shown here is derived from an EMBL/GenBank/DDBJ whole genome shotgun (WGS) entry which is preliminary data.</text>
</comment>
<dbReference type="Gene3D" id="6.20.450.20">
    <property type="match status" value="1"/>
</dbReference>